<organism evidence="1 2">
    <name type="scientific">Pseudobacter ginsenosidimutans</name>
    <dbReference type="NCBI Taxonomy" id="661488"/>
    <lineage>
        <taxon>Bacteria</taxon>
        <taxon>Pseudomonadati</taxon>
        <taxon>Bacteroidota</taxon>
        <taxon>Chitinophagia</taxon>
        <taxon>Chitinophagales</taxon>
        <taxon>Chitinophagaceae</taxon>
        <taxon>Pseudobacter</taxon>
    </lineage>
</organism>
<evidence type="ECO:0000313" key="2">
    <source>
        <dbReference type="Proteomes" id="UP000293874"/>
    </source>
</evidence>
<dbReference type="Proteomes" id="UP000293874">
    <property type="component" value="Unassembled WGS sequence"/>
</dbReference>
<keyword evidence="2" id="KW-1185">Reference proteome</keyword>
<accession>A0A4Q7MRE9</accession>
<comment type="caution">
    <text evidence="1">The sequence shown here is derived from an EMBL/GenBank/DDBJ whole genome shotgun (WGS) entry which is preliminary data.</text>
</comment>
<name>A0A4Q7MRE9_9BACT</name>
<proteinExistence type="predicted"/>
<dbReference type="AlphaFoldDB" id="A0A4Q7MRE9"/>
<dbReference type="EMBL" id="SGXA01000002">
    <property type="protein sequence ID" value="RZS71167.1"/>
    <property type="molecule type" value="Genomic_DNA"/>
</dbReference>
<sequence>MIPGKKSNSHYLVILNETKDILHSNAFDFGSKPTQNGNRLDEVIAVPVYVYSRLLDPN</sequence>
<reference evidence="1 2" key="1">
    <citation type="submission" date="2019-02" db="EMBL/GenBank/DDBJ databases">
        <title>Genomic Encyclopedia of Type Strains, Phase IV (KMG-IV): sequencing the most valuable type-strain genomes for metagenomic binning, comparative biology and taxonomic classification.</title>
        <authorList>
            <person name="Goeker M."/>
        </authorList>
    </citation>
    <scope>NUCLEOTIDE SEQUENCE [LARGE SCALE GENOMIC DNA]</scope>
    <source>
        <strain evidence="1 2">DSM 18116</strain>
    </source>
</reference>
<gene>
    <name evidence="1" type="ORF">EV199_3068</name>
</gene>
<evidence type="ECO:0000313" key="1">
    <source>
        <dbReference type="EMBL" id="RZS71167.1"/>
    </source>
</evidence>
<protein>
    <submittedName>
        <fullName evidence="1">Uncharacterized protein</fullName>
    </submittedName>
</protein>